<dbReference type="InterPro" id="IPR045122">
    <property type="entry name" value="Csc1-like"/>
</dbReference>
<dbReference type="EMBL" id="CAXAMN010001958">
    <property type="protein sequence ID" value="CAK8997050.1"/>
    <property type="molecule type" value="Genomic_DNA"/>
</dbReference>
<dbReference type="Pfam" id="PF13967">
    <property type="entry name" value="RSN1_TM"/>
    <property type="match status" value="1"/>
</dbReference>
<dbReference type="PANTHER" id="PTHR13018:SF5">
    <property type="entry name" value="RE44586P"/>
    <property type="match status" value="1"/>
</dbReference>
<protein>
    <recommendedName>
        <fullName evidence="12">CSC1/OSCA1-like 7TM region domain-containing protein</fullName>
    </recommendedName>
</protein>
<comment type="caution">
    <text evidence="10">The sequence shown here is derived from an EMBL/GenBank/DDBJ whole genome shotgun (WGS) entry which is preliminary data.</text>
</comment>
<reference evidence="10 11" key="1">
    <citation type="submission" date="2024-02" db="EMBL/GenBank/DDBJ databases">
        <authorList>
            <person name="Chen Y."/>
            <person name="Shah S."/>
            <person name="Dougan E. K."/>
            <person name="Thang M."/>
            <person name="Chan C."/>
        </authorList>
    </citation>
    <scope>NUCLEOTIDE SEQUENCE [LARGE SCALE GENOMIC DNA]</scope>
</reference>
<feature type="transmembrane region" description="Helical" evidence="7">
    <location>
        <begin position="157"/>
        <end position="177"/>
    </location>
</feature>
<evidence type="ECO:0000259" key="9">
    <source>
        <dbReference type="Pfam" id="PF13967"/>
    </source>
</evidence>
<evidence type="ECO:0000256" key="6">
    <source>
        <dbReference type="ARBA" id="ARBA00023136"/>
    </source>
</evidence>
<gene>
    <name evidence="10" type="ORF">CCMP2556_LOCUS4696</name>
</gene>
<feature type="transmembrane region" description="Helical" evidence="7">
    <location>
        <begin position="34"/>
        <end position="57"/>
    </location>
</feature>
<dbReference type="InterPro" id="IPR032880">
    <property type="entry name" value="CSC1/OSCA1-like_N"/>
</dbReference>
<feature type="transmembrane region" description="Helical" evidence="7">
    <location>
        <begin position="635"/>
        <end position="655"/>
    </location>
</feature>
<name>A0ABP0I394_9DINO</name>
<feature type="transmembrane region" description="Helical" evidence="7">
    <location>
        <begin position="601"/>
        <end position="623"/>
    </location>
</feature>
<evidence type="ECO:0000313" key="10">
    <source>
        <dbReference type="EMBL" id="CAK8997050.1"/>
    </source>
</evidence>
<feature type="transmembrane region" description="Helical" evidence="7">
    <location>
        <begin position="109"/>
        <end position="130"/>
    </location>
</feature>
<proteinExistence type="inferred from homology"/>
<feature type="transmembrane region" description="Helical" evidence="7">
    <location>
        <begin position="545"/>
        <end position="567"/>
    </location>
</feature>
<keyword evidence="11" id="KW-1185">Reference proteome</keyword>
<comment type="similarity">
    <text evidence="2">Belongs to the CSC1 (TC 1.A.17) family.</text>
</comment>
<dbReference type="PANTHER" id="PTHR13018">
    <property type="entry name" value="PROBABLE MEMBRANE PROTEIN DUF221-RELATED"/>
    <property type="match status" value="1"/>
</dbReference>
<keyword evidence="4 7" id="KW-0812">Transmembrane</keyword>
<evidence type="ECO:0000256" key="2">
    <source>
        <dbReference type="ARBA" id="ARBA00007779"/>
    </source>
</evidence>
<dbReference type="Proteomes" id="UP001642484">
    <property type="component" value="Unassembled WGS sequence"/>
</dbReference>
<evidence type="ECO:0000256" key="1">
    <source>
        <dbReference type="ARBA" id="ARBA00004141"/>
    </source>
</evidence>
<evidence type="ECO:0000256" key="3">
    <source>
        <dbReference type="ARBA" id="ARBA00022448"/>
    </source>
</evidence>
<accession>A0ABP0I394</accession>
<keyword evidence="3" id="KW-0813">Transport</keyword>
<evidence type="ECO:0000256" key="5">
    <source>
        <dbReference type="ARBA" id="ARBA00022989"/>
    </source>
</evidence>
<evidence type="ECO:0000256" key="7">
    <source>
        <dbReference type="SAM" id="Phobius"/>
    </source>
</evidence>
<organism evidence="10 11">
    <name type="scientific">Durusdinium trenchii</name>
    <dbReference type="NCBI Taxonomy" id="1381693"/>
    <lineage>
        <taxon>Eukaryota</taxon>
        <taxon>Sar</taxon>
        <taxon>Alveolata</taxon>
        <taxon>Dinophyceae</taxon>
        <taxon>Suessiales</taxon>
        <taxon>Symbiodiniaceae</taxon>
        <taxon>Durusdinium</taxon>
    </lineage>
</organism>
<evidence type="ECO:0000313" key="11">
    <source>
        <dbReference type="Proteomes" id="UP001642484"/>
    </source>
</evidence>
<evidence type="ECO:0000256" key="4">
    <source>
        <dbReference type="ARBA" id="ARBA00022692"/>
    </source>
</evidence>
<feature type="transmembrane region" description="Helical" evidence="7">
    <location>
        <begin position="459"/>
        <end position="479"/>
    </location>
</feature>
<feature type="domain" description="CSC1/OSCA1-like N-terminal transmembrane" evidence="9">
    <location>
        <begin position="46"/>
        <end position="172"/>
    </location>
</feature>
<sequence length="755" mass="84201">MAFGLDVPTLLDDANNTNSTHDCRERYKVKTFSAIAFSLGLNSLTLLTALVVLGFALRTQRGRRLFGPRLAEGEFWAFPFGWMRLALARDQIRDEVGLDAMVTIRFLDLGLKFCLVGSLLSIVLVPMYAFSEHTDHHGNFARFSLSNIDSEKGPLKFHIVVTCAYLLNIAFIHLMVGEWQNFVNIRRKQFKQSVLSLSGPGAAQAIRSILVENMPKDYCSADKLFEYFEKQFGEGSVHSAVVQSDTSDLHQIENCCPCWYLKASERITKIRGNLRADVATGIELSSFTEQQPRRGRRTTVAVDERSILAGVNLQSAAKEISRNVGNNIKVVASTVSKALPGKELVKKSSCTTGFVTFQLVQTRVMAEQVLLSHRSNWHIRSAPEARDLVWSNASMPFKLISARNVVSQCVCLLGVLFWSVPVSTIQVWANEPTLRKFFPTLFEISHSSCKLCSTFLLKYVPVVTLILLLALLPIIFEAMTRRYERQKVKSDIHRIVLNRYMAYLLATLYVAVVSGSVSETFETLEKVLREPPQALEQVKEAVPTVAVYFITFVLARTGITIPILLFYPGLFPASGCYFATEASDAALILVLGLTYSAIAPLILPACAAYFAVTSVVYRWLFLYVYEQEFDCAGSFWYDLFNYSVWGMFFSNLILVSLAGGNLRLNSYGFYATAALPLTTLAFKAICEHRYARPSRAVALENAVEADRQAEEEAQVCLDYNYYVDPVLSSYSPCSSGSPGAPSPSWRARLAESFGA</sequence>
<comment type="subcellular location">
    <subcellularLocation>
        <location evidence="1">Membrane</location>
        <topology evidence="1">Multi-pass membrane protein</topology>
    </subcellularLocation>
</comment>
<feature type="transmembrane region" description="Helical" evidence="7">
    <location>
        <begin position="500"/>
        <end position="518"/>
    </location>
</feature>
<keyword evidence="6 7" id="KW-0472">Membrane</keyword>
<keyword evidence="5 7" id="KW-1133">Transmembrane helix</keyword>
<evidence type="ECO:0000259" key="8">
    <source>
        <dbReference type="Pfam" id="PF02714"/>
    </source>
</evidence>
<feature type="transmembrane region" description="Helical" evidence="7">
    <location>
        <begin position="405"/>
        <end position="429"/>
    </location>
</feature>
<dbReference type="InterPro" id="IPR003864">
    <property type="entry name" value="CSC1/OSCA1-like_7TM"/>
</dbReference>
<feature type="domain" description="CSC1/OSCA1-like 7TM region" evidence="8">
    <location>
        <begin position="404"/>
        <end position="657"/>
    </location>
</feature>
<evidence type="ECO:0008006" key="12">
    <source>
        <dbReference type="Google" id="ProtNLM"/>
    </source>
</evidence>
<dbReference type="Pfam" id="PF02714">
    <property type="entry name" value="RSN1_7TM"/>
    <property type="match status" value="1"/>
</dbReference>